<dbReference type="SMART" id="SM00342">
    <property type="entry name" value="HTH_ARAC"/>
    <property type="match status" value="1"/>
</dbReference>
<gene>
    <name evidence="5" type="ordered locus">pRL120449</name>
</gene>
<organism evidence="5 6">
    <name type="scientific">Rhizobium johnstonii (strain DSM 114642 / LMG 32736 / 3841)</name>
    <name type="common">Rhizobium leguminosarum bv. viciae</name>
    <dbReference type="NCBI Taxonomy" id="216596"/>
    <lineage>
        <taxon>Bacteria</taxon>
        <taxon>Pseudomonadati</taxon>
        <taxon>Pseudomonadota</taxon>
        <taxon>Alphaproteobacteria</taxon>
        <taxon>Hyphomicrobiales</taxon>
        <taxon>Rhizobiaceae</taxon>
        <taxon>Rhizobium/Agrobacterium group</taxon>
        <taxon>Rhizobium</taxon>
        <taxon>Rhizobium johnstonii</taxon>
    </lineage>
</organism>
<evidence type="ECO:0000256" key="2">
    <source>
        <dbReference type="ARBA" id="ARBA00023125"/>
    </source>
</evidence>
<dbReference type="eggNOG" id="COG2207">
    <property type="taxonomic scope" value="Bacteria"/>
</dbReference>
<dbReference type="GO" id="GO:0003700">
    <property type="term" value="F:DNA-binding transcription factor activity"/>
    <property type="evidence" value="ECO:0007669"/>
    <property type="project" value="InterPro"/>
</dbReference>
<reference evidence="5 6" key="1">
    <citation type="journal article" date="2006" name="Genome Biol.">
        <title>The genome of Rhizobium leguminosarum has recognizable core and accessory components.</title>
        <authorList>
            <person name="Young J.W."/>
            <person name="Crossman L.C."/>
            <person name="Johnston A.W.B."/>
            <person name="Thomson N.R."/>
            <person name="Ghazoui Z.F."/>
            <person name="Hull K.H."/>
            <person name="Wexler M."/>
            <person name="Curson A.R.J."/>
            <person name="Todd J.D."/>
            <person name="Poole P.S."/>
            <person name="Mauchline T.H."/>
            <person name="East A.K."/>
            <person name="Quail M.A."/>
            <person name="Churcher C."/>
            <person name="Arrowsmith C."/>
            <person name="Cherevach A."/>
            <person name="Chillingworth T."/>
            <person name="Clarke K."/>
            <person name="Cronin A."/>
            <person name="Davis P."/>
            <person name="Fraser A."/>
            <person name="Hance Z."/>
            <person name="Hauser H."/>
            <person name="Jagels K."/>
            <person name="Moule S."/>
            <person name="Mungall K."/>
            <person name="Norbertczak H."/>
            <person name="Rabbinowitsch E."/>
            <person name="Sanders M."/>
            <person name="Simmonds M."/>
            <person name="Whitehead S."/>
            <person name="Parkhill J."/>
        </authorList>
    </citation>
    <scope>NUCLEOTIDE SEQUENCE [LARGE SCALE GENOMIC DNA]</scope>
    <source>
        <strain evidence="6">DSM 114642 / LMG 32736 / 3841</strain>
    </source>
</reference>
<dbReference type="HOGENOM" id="CLU_000445_88_4_5"/>
<evidence type="ECO:0000256" key="3">
    <source>
        <dbReference type="ARBA" id="ARBA00023163"/>
    </source>
</evidence>
<dbReference type="EnsemblBacteria" id="CAK12158">
    <property type="protein sequence ID" value="CAK12158"/>
    <property type="gene ID" value="pRL120449"/>
</dbReference>
<keyword evidence="2" id="KW-0238">DNA-binding</keyword>
<feature type="domain" description="HTH araC/xylS-type" evidence="4">
    <location>
        <begin position="205"/>
        <end position="303"/>
    </location>
</feature>
<evidence type="ECO:0000313" key="6">
    <source>
        <dbReference type="Proteomes" id="UP000006575"/>
    </source>
</evidence>
<evidence type="ECO:0000259" key="4">
    <source>
        <dbReference type="PROSITE" id="PS01124"/>
    </source>
</evidence>
<evidence type="ECO:0000313" key="5">
    <source>
        <dbReference type="EMBL" id="CAK12158.1"/>
    </source>
</evidence>
<dbReference type="Proteomes" id="UP000006575">
    <property type="component" value="Plasmid pRL12"/>
</dbReference>
<keyword evidence="3" id="KW-0804">Transcription</keyword>
<proteinExistence type="predicted"/>
<name>Q1M415_RHIJ3</name>
<keyword evidence="1" id="KW-0805">Transcription regulation</keyword>
<keyword evidence="6" id="KW-1185">Reference proteome</keyword>
<dbReference type="PROSITE" id="PS01124">
    <property type="entry name" value="HTH_ARAC_FAMILY_2"/>
    <property type="match status" value="1"/>
</dbReference>
<dbReference type="PANTHER" id="PTHR46796">
    <property type="entry name" value="HTH-TYPE TRANSCRIPTIONAL ACTIVATOR RHAS-RELATED"/>
    <property type="match status" value="1"/>
</dbReference>
<geneLocation type="plasmid" evidence="6">
    <name>pRL12</name>
</geneLocation>
<protein>
    <submittedName>
        <fullName evidence="5">AraC family transcriptional regulator</fullName>
    </submittedName>
</protein>
<dbReference type="EMBL" id="AM236086">
    <property type="protein sequence ID" value="CAK12158.1"/>
    <property type="molecule type" value="Genomic_DNA"/>
</dbReference>
<dbReference type="PANTHER" id="PTHR46796:SF14">
    <property type="entry name" value="TRANSCRIPTIONAL REGULATORY PROTEIN"/>
    <property type="match status" value="1"/>
</dbReference>
<dbReference type="Gene3D" id="1.10.10.60">
    <property type="entry name" value="Homeodomain-like"/>
    <property type="match status" value="1"/>
</dbReference>
<dbReference type="GO" id="GO:0043565">
    <property type="term" value="F:sequence-specific DNA binding"/>
    <property type="evidence" value="ECO:0007669"/>
    <property type="project" value="InterPro"/>
</dbReference>
<evidence type="ECO:0000256" key="1">
    <source>
        <dbReference type="ARBA" id="ARBA00023015"/>
    </source>
</evidence>
<dbReference type="KEGG" id="rle:pRL120449"/>
<dbReference type="SUPFAM" id="SSF46689">
    <property type="entry name" value="Homeodomain-like"/>
    <property type="match status" value="2"/>
</dbReference>
<dbReference type="AlphaFoldDB" id="Q1M415"/>
<accession>Q1M415</accession>
<dbReference type="InterPro" id="IPR050204">
    <property type="entry name" value="AraC_XylS_family_regulators"/>
</dbReference>
<sequence length="306" mass="33421">MIETHMSEALTISERIAACFGINAARALAIRPLYKAKLAVVHLEHSYDSSEHTIVLPADDAFLVMLYLVDVDHCDVLPDGARTPRKTYSRGSMCLISLRNGAAISVRGRFEALAFHIPSALFVELAEEAGEPRIDDLTTCRGIDDQVVRNIGAALIPMFDMPDEVRDTLLPHIGLALSAHLAHRYGRSPIQHLSGTGRLSPLQEKRIKAYIAANLSGGTPVDKIAEACGFSVDELCSGFLNTTGQSVSEWISSYRISRAQSQLSRTGETIARIAEECGFPDENELVATFTRVVGVHPAAWRSSNRH</sequence>
<dbReference type="Pfam" id="PF12833">
    <property type="entry name" value="HTH_18"/>
    <property type="match status" value="1"/>
</dbReference>
<dbReference type="InterPro" id="IPR018060">
    <property type="entry name" value="HTH_AraC"/>
</dbReference>
<dbReference type="InterPro" id="IPR009057">
    <property type="entry name" value="Homeodomain-like_sf"/>
</dbReference>